<sequence>MTGPSLLSSSGTQPVALRASATLRVVLAAFVALCAAAAGGTALQLADGQFAGKIGAVFVGLLTAASLVSVARETCARRIPAALRIEPATGTLAAYDHAGRRVAHGAVVRCTHWADRLLVLAIARERGAPVALLVPADALDMAAFRALSVLGRRPGRAGRG</sequence>
<keyword evidence="1" id="KW-1133">Transmembrane helix</keyword>
<dbReference type="RefSeq" id="WP_098154396.1">
    <property type="nucleotide sequence ID" value="NZ_CADEQB010000024.1"/>
</dbReference>
<feature type="transmembrane region" description="Helical" evidence="1">
    <location>
        <begin position="21"/>
        <end position="44"/>
    </location>
</feature>
<keyword evidence="1" id="KW-0812">Transmembrane</keyword>
<evidence type="ECO:0000256" key="1">
    <source>
        <dbReference type="SAM" id="Phobius"/>
    </source>
</evidence>
<name>A0A2A7S6M1_BURGA</name>
<protein>
    <submittedName>
        <fullName evidence="2">RNA polymerase subunit sigma</fullName>
    </submittedName>
</protein>
<feature type="transmembrane region" description="Helical" evidence="1">
    <location>
        <begin position="50"/>
        <end position="71"/>
    </location>
</feature>
<accession>A0A2A7S6M1</accession>
<keyword evidence="1" id="KW-0472">Membrane</keyword>
<reference evidence="3" key="1">
    <citation type="submission" date="2017-09" db="EMBL/GenBank/DDBJ databases">
        <title>FDA dAtabase for Regulatory Grade micrObial Sequences (FDA-ARGOS): Supporting development and validation of Infectious Disease Dx tests.</title>
        <authorList>
            <person name="Minogue T."/>
            <person name="Wolcott M."/>
            <person name="Wasieloski L."/>
            <person name="Aguilar W."/>
            <person name="Moore D."/>
            <person name="Tallon L."/>
            <person name="Sadzewicz L."/>
            <person name="Ott S."/>
            <person name="Zhao X."/>
            <person name="Nagaraj S."/>
            <person name="Vavikolanu K."/>
            <person name="Aluvathingal J."/>
            <person name="Nadendla S."/>
            <person name="Sichtig H."/>
        </authorList>
    </citation>
    <scope>NUCLEOTIDE SEQUENCE [LARGE SCALE GENOMIC DNA]</scope>
    <source>
        <strain evidence="3">FDAARGOS_390</strain>
    </source>
</reference>
<evidence type="ECO:0000313" key="2">
    <source>
        <dbReference type="EMBL" id="PEH39188.1"/>
    </source>
</evidence>
<comment type="caution">
    <text evidence="2">The sequence shown here is derived from an EMBL/GenBank/DDBJ whole genome shotgun (WGS) entry which is preliminary data.</text>
</comment>
<proteinExistence type="predicted"/>
<dbReference type="AlphaFoldDB" id="A0A2A7S6M1"/>
<gene>
    <name evidence="2" type="ORF">CRM94_33360</name>
</gene>
<organism evidence="2 3">
    <name type="scientific">Burkholderia gladioli</name>
    <name type="common">Pseudomonas marginata</name>
    <name type="synonym">Phytomonas marginata</name>
    <dbReference type="NCBI Taxonomy" id="28095"/>
    <lineage>
        <taxon>Bacteria</taxon>
        <taxon>Pseudomonadati</taxon>
        <taxon>Pseudomonadota</taxon>
        <taxon>Betaproteobacteria</taxon>
        <taxon>Burkholderiales</taxon>
        <taxon>Burkholderiaceae</taxon>
        <taxon>Burkholderia</taxon>
    </lineage>
</organism>
<dbReference type="Proteomes" id="UP000220629">
    <property type="component" value="Unassembled WGS sequence"/>
</dbReference>
<evidence type="ECO:0000313" key="3">
    <source>
        <dbReference type="Proteomes" id="UP000220629"/>
    </source>
</evidence>
<dbReference type="EMBL" id="PDDY01000004">
    <property type="protein sequence ID" value="PEH39188.1"/>
    <property type="molecule type" value="Genomic_DNA"/>
</dbReference>